<sequence>MLSKIRPASLLRKKIGDATLKKDLGVRCISSKEVFDREKKYGAHNYHPLPVALCKGQGVFVWDVEGNRYYDYLSGYSANNFGHCHPKIVEALQKQAQILHHTSRAFYSDVFGEYASFVTKLFGYDKVMPMNTGVEADDTACKLSRKWGYRVKKIPQNQAKMIFAVDNFWGRSLAAVSASTDPQSFEGYGPFMPGFSCVPYNDLNALEKVLQDPLVCGFMVEPIQGEAGVVVPSEGYLKGVRTLCTKYNVLWSADEIQTGLGRTGKRLAVDYEEVKPDILVLGKALGGGVYPVSACLANDPIMLVIEPGTHGSTFGGNPLGSKVAIAALEVLEEENLANQAAELGDIFRTELRKKLSKDIVIEVRGRGLLNAIVINKNYTEAWDVCLKLKENGLIAKHTHDNIIRFAPPLVITKDQLKESADIIVRTINSIDTNKV</sequence>
<keyword evidence="7 11" id="KW-0032">Aminotransferase</keyword>
<dbReference type="SUPFAM" id="SSF53383">
    <property type="entry name" value="PLP-dependent transferases"/>
    <property type="match status" value="1"/>
</dbReference>
<protein>
    <recommendedName>
        <fullName evidence="6 11">Ornithine aminotransferase</fullName>
        <ecNumber evidence="6 11">2.6.1.13</ecNumber>
    </recommendedName>
</protein>
<dbReference type="InterPro" id="IPR005814">
    <property type="entry name" value="Aminotrans_3"/>
</dbReference>
<evidence type="ECO:0000256" key="7">
    <source>
        <dbReference type="ARBA" id="ARBA00022576"/>
    </source>
</evidence>
<evidence type="ECO:0000256" key="5">
    <source>
        <dbReference type="ARBA" id="ARBA00011881"/>
    </source>
</evidence>
<comment type="cofactor">
    <cofactor evidence="1 11">
        <name>pyridoxal 5'-phosphate</name>
        <dbReference type="ChEBI" id="CHEBI:597326"/>
    </cofactor>
</comment>
<evidence type="ECO:0000256" key="3">
    <source>
        <dbReference type="ARBA" id="ARBA00004998"/>
    </source>
</evidence>
<dbReference type="GO" id="GO:0004587">
    <property type="term" value="F:ornithine aminotransferase activity"/>
    <property type="evidence" value="ECO:0007669"/>
    <property type="project" value="UniProtKB-EC"/>
</dbReference>
<evidence type="ECO:0000256" key="8">
    <source>
        <dbReference type="ARBA" id="ARBA00022679"/>
    </source>
</evidence>
<comment type="pathway">
    <text evidence="3 11">Amino-acid biosynthesis; L-proline biosynthesis; L-glutamate 5-semialdehyde from L-ornithine: step 1/1.</text>
</comment>
<keyword evidence="8 11" id="KW-0808">Transferase</keyword>
<dbReference type="GO" id="GO:0019544">
    <property type="term" value="P:L-arginine catabolic process to L-glutamate"/>
    <property type="evidence" value="ECO:0007669"/>
    <property type="project" value="TreeGrafter"/>
</dbReference>
<dbReference type="InterPro" id="IPR010164">
    <property type="entry name" value="Orn_aminotrans"/>
</dbReference>
<dbReference type="NCBIfam" id="TIGR01885">
    <property type="entry name" value="Orn_aminotrans"/>
    <property type="match status" value="1"/>
</dbReference>
<dbReference type="GO" id="GO:0055129">
    <property type="term" value="P:L-proline biosynthetic process"/>
    <property type="evidence" value="ECO:0007669"/>
    <property type="project" value="UniProtKB-UniPathway"/>
</dbReference>
<comment type="subcellular location">
    <subcellularLocation>
        <location evidence="2">Mitochondrion matrix</location>
    </subcellularLocation>
</comment>
<dbReference type="Proteomes" id="UP000719412">
    <property type="component" value="Unassembled WGS sequence"/>
</dbReference>
<comment type="caution">
    <text evidence="12">The sequence shown here is derived from an EMBL/GenBank/DDBJ whole genome shotgun (WGS) entry which is preliminary data.</text>
</comment>
<dbReference type="PANTHER" id="PTHR11986">
    <property type="entry name" value="AMINOTRANSFERASE CLASS III"/>
    <property type="match status" value="1"/>
</dbReference>
<dbReference type="UniPathway" id="UPA00098">
    <property type="reaction ID" value="UER00358"/>
</dbReference>
<dbReference type="InterPro" id="IPR015421">
    <property type="entry name" value="PyrdxlP-dep_Trfase_major"/>
</dbReference>
<evidence type="ECO:0000256" key="2">
    <source>
        <dbReference type="ARBA" id="ARBA00004305"/>
    </source>
</evidence>
<keyword evidence="9 10" id="KW-0663">Pyridoxal phosphate</keyword>
<dbReference type="Pfam" id="PF00202">
    <property type="entry name" value="Aminotran_3"/>
    <property type="match status" value="1"/>
</dbReference>
<dbReference type="Gene3D" id="3.90.1150.10">
    <property type="entry name" value="Aspartate Aminotransferase, domain 1"/>
    <property type="match status" value="1"/>
</dbReference>
<dbReference type="FunFam" id="3.90.1150.10:FF:000152">
    <property type="entry name" value="Ornithine aminotransferase"/>
    <property type="match status" value="1"/>
</dbReference>
<keyword evidence="13" id="KW-1185">Reference proteome</keyword>
<evidence type="ECO:0000256" key="10">
    <source>
        <dbReference type="RuleBase" id="RU003560"/>
    </source>
</evidence>
<evidence type="ECO:0000256" key="11">
    <source>
        <dbReference type="RuleBase" id="RU365036"/>
    </source>
</evidence>
<dbReference type="CDD" id="cd00610">
    <property type="entry name" value="OAT_like"/>
    <property type="match status" value="1"/>
</dbReference>
<comment type="similarity">
    <text evidence="4 10">Belongs to the class-III pyridoxal-phosphate-dependent aminotransferase family.</text>
</comment>
<dbReference type="GO" id="GO:0005759">
    <property type="term" value="C:mitochondrial matrix"/>
    <property type="evidence" value="ECO:0007669"/>
    <property type="project" value="UniProtKB-SubCell"/>
</dbReference>
<dbReference type="InterPro" id="IPR050103">
    <property type="entry name" value="Class-III_PLP-dep_AT"/>
</dbReference>
<dbReference type="Gene3D" id="3.40.640.10">
    <property type="entry name" value="Type I PLP-dependent aspartate aminotransferase-like (Major domain)"/>
    <property type="match status" value="1"/>
</dbReference>
<accession>A0A8J6H9W9</accession>
<gene>
    <name evidence="12" type="ORF">GEV33_012668</name>
</gene>
<evidence type="ECO:0000313" key="13">
    <source>
        <dbReference type="Proteomes" id="UP000719412"/>
    </source>
</evidence>
<dbReference type="PIRSF" id="PIRSF000521">
    <property type="entry name" value="Transaminase_4ab_Lys_Orn"/>
    <property type="match status" value="1"/>
</dbReference>
<dbReference type="GO" id="GO:0030170">
    <property type="term" value="F:pyridoxal phosphate binding"/>
    <property type="evidence" value="ECO:0007669"/>
    <property type="project" value="InterPro"/>
</dbReference>
<dbReference type="PANTHER" id="PTHR11986:SF18">
    <property type="entry name" value="ORNITHINE AMINOTRANSFERASE, MITOCHONDRIAL"/>
    <property type="match status" value="1"/>
</dbReference>
<dbReference type="EC" id="2.6.1.13" evidence="6 11"/>
<dbReference type="InterPro" id="IPR015424">
    <property type="entry name" value="PyrdxlP-dep_Trfase"/>
</dbReference>
<dbReference type="GO" id="GO:0010121">
    <property type="term" value="P:L-arginine catabolic process to proline via ornithine"/>
    <property type="evidence" value="ECO:0007669"/>
    <property type="project" value="TreeGrafter"/>
</dbReference>
<reference evidence="12" key="2">
    <citation type="submission" date="2021-08" db="EMBL/GenBank/DDBJ databases">
        <authorList>
            <person name="Eriksson T."/>
        </authorList>
    </citation>
    <scope>NUCLEOTIDE SEQUENCE</scope>
    <source>
        <strain evidence="12">Stoneville</strain>
        <tissue evidence="12">Whole head</tissue>
    </source>
</reference>
<comment type="subunit">
    <text evidence="5">Homotetramer.</text>
</comment>
<comment type="catalytic activity">
    <reaction evidence="11">
        <text>a 2-oxocarboxylate + L-ornithine = L-glutamate 5-semialdehyde + an L-alpha-amino acid</text>
        <dbReference type="Rhea" id="RHEA:13877"/>
        <dbReference type="ChEBI" id="CHEBI:35179"/>
        <dbReference type="ChEBI" id="CHEBI:46911"/>
        <dbReference type="ChEBI" id="CHEBI:58066"/>
        <dbReference type="ChEBI" id="CHEBI:59869"/>
        <dbReference type="EC" id="2.6.1.13"/>
    </reaction>
</comment>
<name>A0A8J6H9W9_TENMO</name>
<evidence type="ECO:0000256" key="6">
    <source>
        <dbReference type="ARBA" id="ARBA00012924"/>
    </source>
</evidence>
<evidence type="ECO:0000256" key="4">
    <source>
        <dbReference type="ARBA" id="ARBA00008954"/>
    </source>
</evidence>
<evidence type="ECO:0000256" key="1">
    <source>
        <dbReference type="ARBA" id="ARBA00001933"/>
    </source>
</evidence>
<organism evidence="12 13">
    <name type="scientific">Tenebrio molitor</name>
    <name type="common">Yellow mealworm beetle</name>
    <dbReference type="NCBI Taxonomy" id="7067"/>
    <lineage>
        <taxon>Eukaryota</taxon>
        <taxon>Metazoa</taxon>
        <taxon>Ecdysozoa</taxon>
        <taxon>Arthropoda</taxon>
        <taxon>Hexapoda</taxon>
        <taxon>Insecta</taxon>
        <taxon>Pterygota</taxon>
        <taxon>Neoptera</taxon>
        <taxon>Endopterygota</taxon>
        <taxon>Coleoptera</taxon>
        <taxon>Polyphaga</taxon>
        <taxon>Cucujiformia</taxon>
        <taxon>Tenebrionidae</taxon>
        <taxon>Tenebrio</taxon>
    </lineage>
</organism>
<dbReference type="GO" id="GO:0042802">
    <property type="term" value="F:identical protein binding"/>
    <property type="evidence" value="ECO:0007669"/>
    <property type="project" value="TreeGrafter"/>
</dbReference>
<proteinExistence type="inferred from homology"/>
<dbReference type="FunFam" id="3.40.640.10:FF:000011">
    <property type="entry name" value="Ornithine aminotransferase"/>
    <property type="match status" value="1"/>
</dbReference>
<evidence type="ECO:0000256" key="9">
    <source>
        <dbReference type="ARBA" id="ARBA00022898"/>
    </source>
</evidence>
<dbReference type="AlphaFoldDB" id="A0A8J6H9W9"/>
<reference evidence="12" key="1">
    <citation type="journal article" date="2020" name="J Insects Food Feed">
        <title>The yellow mealworm (Tenebrio molitor) genome: a resource for the emerging insects as food and feed industry.</title>
        <authorList>
            <person name="Eriksson T."/>
            <person name="Andere A."/>
            <person name="Kelstrup H."/>
            <person name="Emery V."/>
            <person name="Picard C."/>
        </authorList>
    </citation>
    <scope>NUCLEOTIDE SEQUENCE</scope>
    <source>
        <strain evidence="12">Stoneville</strain>
        <tissue evidence="12">Whole head</tissue>
    </source>
</reference>
<evidence type="ECO:0000313" key="12">
    <source>
        <dbReference type="EMBL" id="KAH0810122.1"/>
    </source>
</evidence>
<dbReference type="EMBL" id="JABDTM020027706">
    <property type="protein sequence ID" value="KAH0810122.1"/>
    <property type="molecule type" value="Genomic_DNA"/>
</dbReference>
<dbReference type="InterPro" id="IPR015422">
    <property type="entry name" value="PyrdxlP-dep_Trfase_small"/>
</dbReference>